<name>A0A6C0HQG5_9ZZZZ</name>
<accession>A0A6C0HQG5</accession>
<dbReference type="AlphaFoldDB" id="A0A6C0HQG5"/>
<organism evidence="2">
    <name type="scientific">viral metagenome</name>
    <dbReference type="NCBI Taxonomy" id="1070528"/>
    <lineage>
        <taxon>unclassified sequences</taxon>
        <taxon>metagenomes</taxon>
        <taxon>organismal metagenomes</taxon>
    </lineage>
</organism>
<reference evidence="2" key="1">
    <citation type="journal article" date="2020" name="Nature">
        <title>Giant virus diversity and host interactions through global metagenomics.</title>
        <authorList>
            <person name="Schulz F."/>
            <person name="Roux S."/>
            <person name="Paez-Espino D."/>
            <person name="Jungbluth S."/>
            <person name="Walsh D.A."/>
            <person name="Denef V.J."/>
            <person name="McMahon K.D."/>
            <person name="Konstantinidis K.T."/>
            <person name="Eloe-Fadrosh E.A."/>
            <person name="Kyrpides N.C."/>
            <person name="Woyke T."/>
        </authorList>
    </citation>
    <scope>NUCLEOTIDE SEQUENCE</scope>
    <source>
        <strain evidence="2">GVMAG-M-3300023184-165</strain>
    </source>
</reference>
<proteinExistence type="predicted"/>
<dbReference type="InterPro" id="IPR036412">
    <property type="entry name" value="HAD-like_sf"/>
</dbReference>
<dbReference type="SUPFAM" id="SSF56784">
    <property type="entry name" value="HAD-like"/>
    <property type="match status" value="1"/>
</dbReference>
<dbReference type="InterPro" id="IPR023214">
    <property type="entry name" value="HAD_sf"/>
</dbReference>
<evidence type="ECO:0000256" key="1">
    <source>
        <dbReference type="SAM" id="MobiDB-lite"/>
    </source>
</evidence>
<dbReference type="Gene3D" id="3.40.50.1000">
    <property type="entry name" value="HAD superfamily/HAD-like"/>
    <property type="match status" value="1"/>
</dbReference>
<evidence type="ECO:0000313" key="2">
    <source>
        <dbReference type="EMBL" id="QHT82597.1"/>
    </source>
</evidence>
<dbReference type="EMBL" id="MN740002">
    <property type="protein sequence ID" value="QHT82597.1"/>
    <property type="molecule type" value="Genomic_DNA"/>
</dbReference>
<feature type="compositionally biased region" description="Basic residues" evidence="1">
    <location>
        <begin position="265"/>
        <end position="280"/>
    </location>
</feature>
<feature type="region of interest" description="Disordered" evidence="1">
    <location>
        <begin position="251"/>
        <end position="280"/>
    </location>
</feature>
<sequence length="280" mass="33528">MPNNKQKIVVFDLDETLGYFVELGIFWDSLHNYAKSINADIKKIFTQEYFNNVLDIFPEFIRPSIMSILQYVKVKKQTKQCQGVMIYTNNQGPKEWGHFITNYFENKLKYRLFNHIISAFKVNGKIVEFCRRSHDKTIKDFMRCSKLPENVDVCYLDDTYYPEMNAENVYYIKIKPYTHDLQFDLMIHRFIHNDVSKKLISGSHAEKDFSDFMKENMTKYEFVYNEKSKDEYDIDKIITKKTMVHLHTFFNKNKQPNSPPSGNKRTLKNRTYKTKTRKNQ</sequence>
<protein>
    <submittedName>
        <fullName evidence="2">Uncharacterized protein</fullName>
    </submittedName>
</protein>